<gene>
    <name evidence="1" type="ordered locus">PSMK_17900</name>
</gene>
<reference evidence="1 2" key="1">
    <citation type="submission" date="2012-02" db="EMBL/GenBank/DDBJ databases">
        <title>Complete genome sequence of Phycisphaera mikurensis NBRC 102666.</title>
        <authorList>
            <person name="Ankai A."/>
            <person name="Hosoyama A."/>
            <person name="Terui Y."/>
            <person name="Sekine M."/>
            <person name="Fukai R."/>
            <person name="Kato Y."/>
            <person name="Nakamura S."/>
            <person name="Yamada-Narita S."/>
            <person name="Kawakoshi A."/>
            <person name="Fukunaga Y."/>
            <person name="Yamazaki S."/>
            <person name="Fujita N."/>
        </authorList>
    </citation>
    <scope>NUCLEOTIDE SEQUENCE [LARGE SCALE GENOMIC DNA]</scope>
    <source>
        <strain evidence="2">NBRC 102666 / KCTC 22515 / FYK2301M01</strain>
    </source>
</reference>
<dbReference type="InterPro" id="IPR013424">
    <property type="entry name" value="Ice-binding_C"/>
</dbReference>
<dbReference type="KEGG" id="phm:PSMK_17900"/>
<evidence type="ECO:0008006" key="3">
    <source>
        <dbReference type="Google" id="ProtNLM"/>
    </source>
</evidence>
<sequence>MIETFNFNGLLVIVNHGLRSATTIDANKAADAPLFTSVASGDGFYTVTVDLEPFNAMKPNGGVNNLRIDPIGSLPGDASPASGSTFEVDFITVTDTAPAPEPGAVSLLSLGALALMKRRCTA</sequence>
<dbReference type="STRING" id="1142394.PSMK_17900"/>
<keyword evidence="2" id="KW-1185">Reference proteome</keyword>
<evidence type="ECO:0000313" key="2">
    <source>
        <dbReference type="Proteomes" id="UP000007881"/>
    </source>
</evidence>
<dbReference type="Proteomes" id="UP000007881">
    <property type="component" value="Chromosome"/>
</dbReference>
<evidence type="ECO:0000313" key="1">
    <source>
        <dbReference type="EMBL" id="BAM03949.1"/>
    </source>
</evidence>
<dbReference type="HOGENOM" id="CLU_2024559_0_0_0"/>
<dbReference type="AlphaFoldDB" id="I0IFB1"/>
<organism evidence="1 2">
    <name type="scientific">Phycisphaera mikurensis (strain NBRC 102666 / KCTC 22515 / FYK2301M01)</name>
    <dbReference type="NCBI Taxonomy" id="1142394"/>
    <lineage>
        <taxon>Bacteria</taxon>
        <taxon>Pseudomonadati</taxon>
        <taxon>Planctomycetota</taxon>
        <taxon>Phycisphaerae</taxon>
        <taxon>Phycisphaerales</taxon>
        <taxon>Phycisphaeraceae</taxon>
        <taxon>Phycisphaera</taxon>
    </lineage>
</organism>
<dbReference type="EMBL" id="AP012338">
    <property type="protein sequence ID" value="BAM03949.1"/>
    <property type="molecule type" value="Genomic_DNA"/>
</dbReference>
<proteinExistence type="predicted"/>
<protein>
    <recommendedName>
        <fullName evidence="3">PEP-CTERM protein-sorting domain-containing protein</fullName>
    </recommendedName>
</protein>
<dbReference type="NCBIfam" id="TIGR02595">
    <property type="entry name" value="PEP_CTERM"/>
    <property type="match status" value="1"/>
</dbReference>
<accession>I0IFB1</accession>
<name>I0IFB1_PHYMF</name>